<dbReference type="EMBL" id="KZ820253">
    <property type="protein sequence ID" value="PWN48186.1"/>
    <property type="molecule type" value="Genomic_DNA"/>
</dbReference>
<evidence type="ECO:0000313" key="2">
    <source>
        <dbReference type="Proteomes" id="UP000245626"/>
    </source>
</evidence>
<accession>A0ACD0NQV4</accession>
<organism evidence="1 2">
    <name type="scientific">Violaceomyces palustris</name>
    <dbReference type="NCBI Taxonomy" id="1673888"/>
    <lineage>
        <taxon>Eukaryota</taxon>
        <taxon>Fungi</taxon>
        <taxon>Dikarya</taxon>
        <taxon>Basidiomycota</taxon>
        <taxon>Ustilaginomycotina</taxon>
        <taxon>Ustilaginomycetes</taxon>
        <taxon>Violaceomycetales</taxon>
        <taxon>Violaceomycetaceae</taxon>
        <taxon>Violaceomyces</taxon>
    </lineage>
</organism>
<sequence length="581" mass="62212">MSTVLAQNLSVDLTGQTASPSDESPAETCPPSLPSTSTVSTKDTTQLLPFDSVQDDAGSNQASSFPFTSSTSSFTLASASTSASTPSASDCTPRLTFFYHDKGPFQQIHHEGTTCNQPSSTHSSIVENKQNPYCHPLQPALRNRQDLGMTDHDLPLQSFPPRKIMGDANARAPRLQLQGSSSPSKKKSFRPTRRSVESAKKKSTSASPASSDTTISASRHRRTNTARLVSGDSSFAPRTPSSPSLSFTNPSSSSSPSSSSKVRIPLHLPTPILENLSDPYQDLAAHLHRHGMHVEAEDFKKAGVPVDYILKKFFSVAQGGSSTSLLAETTSMLGDQAEWVNKQLGERMDGSLPSSIVLEVNDGIQGLPQSPSHLLAIHSSSARAEGAGGNGESPQGMIVPAHALVYALQCVSIPPFTSTCAASCVDPQESKPAGKALRALPVIPLAVPRPSRFGITHRWLYNQDRSALLSELVPMRHIIRYRNQRSSQGRRVPGTLLNPLEASEALSTLGTSSLLTCADTIHSAWANGVAIGLISRGYWETLSKAWELIVAGIVLAKRKKSDLAKSKQMEENAKVMRSTAL</sequence>
<gene>
    <name evidence="1" type="ORF">IE53DRAFT_389636</name>
</gene>
<evidence type="ECO:0000313" key="1">
    <source>
        <dbReference type="EMBL" id="PWN48186.1"/>
    </source>
</evidence>
<protein>
    <submittedName>
        <fullName evidence="1">Uncharacterized protein</fullName>
    </submittedName>
</protein>
<reference evidence="1 2" key="1">
    <citation type="journal article" date="2018" name="Mol. Biol. Evol.">
        <title>Broad Genomic Sampling Reveals a Smut Pathogenic Ancestry of the Fungal Clade Ustilaginomycotina.</title>
        <authorList>
            <person name="Kijpornyongpan T."/>
            <person name="Mondo S.J."/>
            <person name="Barry K."/>
            <person name="Sandor L."/>
            <person name="Lee J."/>
            <person name="Lipzen A."/>
            <person name="Pangilinan J."/>
            <person name="LaButti K."/>
            <person name="Hainaut M."/>
            <person name="Henrissat B."/>
            <person name="Grigoriev I.V."/>
            <person name="Spatafora J.W."/>
            <person name="Aime M.C."/>
        </authorList>
    </citation>
    <scope>NUCLEOTIDE SEQUENCE [LARGE SCALE GENOMIC DNA]</scope>
    <source>
        <strain evidence="1 2">SA 807</strain>
    </source>
</reference>
<proteinExistence type="predicted"/>
<name>A0ACD0NQV4_9BASI</name>
<keyword evidence="2" id="KW-1185">Reference proteome</keyword>
<dbReference type="Proteomes" id="UP000245626">
    <property type="component" value="Unassembled WGS sequence"/>
</dbReference>